<proteinExistence type="predicted"/>
<name>A0A0B0NCV7_GOSAR</name>
<protein>
    <submittedName>
        <fullName evidence="1">Uncharacterized protein</fullName>
    </submittedName>
</protein>
<evidence type="ECO:0000313" key="1">
    <source>
        <dbReference type="EMBL" id="KHG10680.1"/>
    </source>
</evidence>
<dbReference type="AlphaFoldDB" id="A0A0B0NCV7"/>
<accession>A0A0B0NCV7</accession>
<organism evidence="1 2">
    <name type="scientific">Gossypium arboreum</name>
    <name type="common">Tree cotton</name>
    <name type="synonym">Gossypium nanking</name>
    <dbReference type="NCBI Taxonomy" id="29729"/>
    <lineage>
        <taxon>Eukaryota</taxon>
        <taxon>Viridiplantae</taxon>
        <taxon>Streptophyta</taxon>
        <taxon>Embryophyta</taxon>
        <taxon>Tracheophyta</taxon>
        <taxon>Spermatophyta</taxon>
        <taxon>Magnoliopsida</taxon>
        <taxon>eudicotyledons</taxon>
        <taxon>Gunneridae</taxon>
        <taxon>Pentapetalae</taxon>
        <taxon>rosids</taxon>
        <taxon>malvids</taxon>
        <taxon>Malvales</taxon>
        <taxon>Malvaceae</taxon>
        <taxon>Malvoideae</taxon>
        <taxon>Gossypium</taxon>
    </lineage>
</organism>
<evidence type="ECO:0000313" key="2">
    <source>
        <dbReference type="Proteomes" id="UP000032142"/>
    </source>
</evidence>
<keyword evidence="2" id="KW-1185">Reference proteome</keyword>
<dbReference type="EMBL" id="KN394400">
    <property type="protein sequence ID" value="KHG10680.1"/>
    <property type="molecule type" value="Genomic_DNA"/>
</dbReference>
<sequence length="16" mass="1929">MQHDQVTRLCVRLCVK</sequence>
<gene>
    <name evidence="1" type="ORF">F383_12999</name>
</gene>
<reference evidence="2" key="1">
    <citation type="submission" date="2014-09" db="EMBL/GenBank/DDBJ databases">
        <authorList>
            <person name="Mudge J."/>
            <person name="Ramaraj T."/>
            <person name="Lindquist I.E."/>
            <person name="Bharti A.K."/>
            <person name="Sundararajan A."/>
            <person name="Cameron C.T."/>
            <person name="Woodward J.E."/>
            <person name="May G.D."/>
            <person name="Brubaker C."/>
            <person name="Broadhvest J."/>
            <person name="Wilkins T.A."/>
        </authorList>
    </citation>
    <scope>NUCLEOTIDE SEQUENCE</scope>
    <source>
        <strain evidence="2">cv. AKA8401</strain>
    </source>
</reference>
<dbReference type="Proteomes" id="UP000032142">
    <property type="component" value="Unassembled WGS sequence"/>
</dbReference>